<evidence type="ECO:0000256" key="15">
    <source>
        <dbReference type="PIRSR" id="PIRSR601577-1"/>
    </source>
</evidence>
<keyword evidence="11 16" id="KW-0067">ATP-binding</keyword>
<reference evidence="19" key="1">
    <citation type="submission" date="2023-06" db="EMBL/GenBank/DDBJ databases">
        <title>Survivors Of The Sea: Transcriptome response of Skeletonema marinoi to long-term dormancy.</title>
        <authorList>
            <person name="Pinder M.I.M."/>
            <person name="Kourtchenko O."/>
            <person name="Robertson E.K."/>
            <person name="Larsson T."/>
            <person name="Maumus F."/>
            <person name="Osuna-Cruz C.M."/>
            <person name="Vancaester E."/>
            <person name="Stenow R."/>
            <person name="Vandepoele K."/>
            <person name="Ploug H."/>
            <person name="Bruchert V."/>
            <person name="Godhe A."/>
            <person name="Topel M."/>
        </authorList>
    </citation>
    <scope>NUCLEOTIDE SEQUENCE</scope>
    <source>
        <strain evidence="19">R05AC</strain>
    </source>
</reference>
<name>A0AAD8Y9H8_9STRA</name>
<evidence type="ECO:0000256" key="5">
    <source>
        <dbReference type="ARBA" id="ARBA00022490"/>
    </source>
</evidence>
<keyword evidence="18" id="KW-1133">Transmembrane helix</keyword>
<evidence type="ECO:0000256" key="18">
    <source>
        <dbReference type="SAM" id="Phobius"/>
    </source>
</evidence>
<feature type="region of interest" description="Disordered" evidence="17">
    <location>
        <begin position="857"/>
        <end position="876"/>
    </location>
</feature>
<sequence>MYNPGENYRRRNPTYDNATSFLHAAEEINGDDIGLETGANESSRYASAYAGGGATSNKFTEGIVNRFASTKKKKHKSNRRTSSYAYGNDDGNNFVTDVAGGNYDEEDLPSQRFGLMLVLGLLAAGGLTSIVTTIGGGSETALAMPNIPRALLDTFSYTAVSLLPFRMPFLGGDATVDSNEDDPRPDFVYEHPHLFDFVGSDAMKSAKADVFLFYSQTFSENEVAIKAVDTIIDQFFEPGGWSQCFDNIYAIEANIPQELDLYIPSAQEELYNWVNGPNRQYEAAFRIIQSGEWGDYDGFYLMEGDSVPIKSHWLDVVLSEIEVNRPFAILGAQYERLVGQLEVEAPCPYNSIPYDYRMSQMWVEGTLGIVPELAPKIMLNEEGENITLSDNINMFKKWADIWEKETPFKYTPVIHNYAATNLIPRHLGPEYIIHGAKLYSPWDPTRTEVTLVVSEWFFDRSIHLIKNLDEKDHPSARPGQHRAAPDFMDLCEADIKTEWFMITNSYHQVSRHVDLMFTPGIKNQPVIPFTPATYPFCFKFPYCKETINLAQRFNPGHDKVVLDMDMLYHTESRNEFCKQWKEENGEEGEDLYKHHQRRLMFRKKIIGPPGPTGTAYFAWLVREGKDGMYKMTDRSLYGARPPFVKVFAKEEKLDGMSEDELAKRVGMTLLDNSTDCNCAAFESESDCEGSGLGCVWRDLFESCHPPEMIDGGEPICVTTEAPTMSPTVSLEGAFDATESPTTSAESTSEEEEEILTDEEDPWFVSMFKSREHESATNNSTVEDSTLMDFEDDDAIMEPVGRALGLESLDSFYEMNLSANERLGFMSKTSSPLTTEDLPTKQCDPWTPSIVPRKRTVSSMWDGASPDPESRTFSSPAVSRPRKLHSSYLQYQALLSETTAPNSPDSEAALESIVDGSSARLENSWLTSAVPINAPKFSMQHDWHPTKYVGLPAKIQKTLVSYGDENSFEPLRISLESDQLDDFGKQKRGKHSITATAILAAEALTGDILPAVADIWSNALLVVRASSDISPSSSSSVGDAKKCGEADIPRHHLLNGVPNSDIVIYVTPNGPQCYRDDGGTPSGVLSYSSVCSFDQNMRPIFANIVVCFDSIDTSDGEVSVTESLRLTASLTKEVGKLLGMSPSLYQYFRNVETGQPYGAKMQEVTCVDGSKQTLSMPKILEAFYDADDDNNLVSQNPHYEIVTPTVRQVVRNHFDCQTLHGARLDRRGKSSSCFGESFDARYHFDEDFSPAGGSADMAHSLSPLTMALLEDSGWYRANFALATTPLFGRGAGCGFVKDDCMSAYIMPASVDDDVPEYSRGFFCRESSLGYHQPLGCDYTHNHKADCGAVTGIDGNCPMRKENIVSCVDQSNAPSLAGEMYSENSRCFETNINAVCLESYCNSVDNKIDIVIGGKVHQCDYEGQLVDVDMGYFDYKLQESMQGLQGATLRNVEACHEISTITRTSLGPNGMNKLVVNHLGKIIVTSDCATIVKELEIEHPAAKMLQLAAEAQDFECGDGTNLVVSFAGELLSQTEDLFRMGLHPSDAVAGFTKAGDKLMEEFLPPLAELITPMADGRVKEELERVVKPVLAAKQLGSEDVLAPLVAEACLGTMSSSGKPSFSAESVRVAKILGGDISQSHVVNGFVALRGLETTLTTAKDAKVVVFGCGIEASATEAKGTVLMKNADDLKNYNKTEEKKMEEIIKGIADSGIKVLVAGGSVSEMALHFIERYGMLCLRIGSKWELRRLCTATGATALVRLGAPTPDEMGHCDHVYQKEVGGKPITVFSQADGSKTSKLSTIVLRASTSSVLADLERAIDDGVHAARAACKNGKLVPGAGATEMELSLKICAFADTCPGLDQYAIRAFGKALEVVPRTLAENAGLDQGKVLAALVAAHANGKACAGVDIDAMGIDGATGVCDETKIK</sequence>
<keyword evidence="13 16" id="KW-0143">Chaperone</keyword>
<feature type="active site" evidence="15">
    <location>
        <position position="1132"/>
    </location>
</feature>
<evidence type="ECO:0000256" key="11">
    <source>
        <dbReference type="ARBA" id="ARBA00022840"/>
    </source>
</evidence>
<dbReference type="SUPFAM" id="SSF52029">
    <property type="entry name" value="GroEL apical domain-like"/>
    <property type="match status" value="1"/>
</dbReference>
<dbReference type="GO" id="GO:0051082">
    <property type="term" value="F:unfolded protein binding"/>
    <property type="evidence" value="ECO:0007669"/>
    <property type="project" value="InterPro"/>
</dbReference>
<keyword evidence="18" id="KW-0812">Transmembrane</keyword>
<dbReference type="Gene3D" id="3.90.132.10">
    <property type="entry name" value="Leishmanolysin , domain 2"/>
    <property type="match status" value="1"/>
</dbReference>
<comment type="similarity">
    <text evidence="3">Belongs to the peptidase M8 family.</text>
</comment>
<dbReference type="PRINTS" id="PR00304">
    <property type="entry name" value="TCOMPLEXTCP1"/>
</dbReference>
<dbReference type="InterPro" id="IPR017998">
    <property type="entry name" value="Chaperone_TCP-1"/>
</dbReference>
<keyword evidence="5" id="KW-0963">Cytoplasm</keyword>
<keyword evidence="9" id="KW-0378">Hydrolase</keyword>
<dbReference type="Proteomes" id="UP001224775">
    <property type="component" value="Unassembled WGS sequence"/>
</dbReference>
<comment type="caution">
    <text evidence="19">The sequence shown here is derived from an EMBL/GenBank/DDBJ whole genome shotgun (WGS) entry which is preliminary data.</text>
</comment>
<evidence type="ECO:0000256" key="13">
    <source>
        <dbReference type="ARBA" id="ARBA00023186"/>
    </source>
</evidence>
<comment type="cofactor">
    <cofactor evidence="1">
        <name>Zn(2+)</name>
        <dbReference type="ChEBI" id="CHEBI:29105"/>
    </cofactor>
</comment>
<dbReference type="Pfam" id="PF00118">
    <property type="entry name" value="Cpn60_TCP1"/>
    <property type="match status" value="1"/>
</dbReference>
<evidence type="ECO:0000313" key="19">
    <source>
        <dbReference type="EMBL" id="KAK1741693.1"/>
    </source>
</evidence>
<dbReference type="Gene3D" id="3.30.260.10">
    <property type="entry name" value="TCP-1-like chaperonin intermediate domain"/>
    <property type="match status" value="1"/>
</dbReference>
<protein>
    <recommendedName>
        <fullName evidence="14">CCT-theta</fullName>
    </recommendedName>
</protein>
<dbReference type="GO" id="GO:0007155">
    <property type="term" value="P:cell adhesion"/>
    <property type="evidence" value="ECO:0007669"/>
    <property type="project" value="InterPro"/>
</dbReference>
<dbReference type="GO" id="GO:0016887">
    <property type="term" value="F:ATP hydrolysis activity"/>
    <property type="evidence" value="ECO:0007669"/>
    <property type="project" value="InterPro"/>
</dbReference>
<evidence type="ECO:0000256" key="1">
    <source>
        <dbReference type="ARBA" id="ARBA00001947"/>
    </source>
</evidence>
<evidence type="ECO:0000256" key="6">
    <source>
        <dbReference type="ARBA" id="ARBA00022670"/>
    </source>
</evidence>
<feature type="compositionally biased region" description="Acidic residues" evidence="17">
    <location>
        <begin position="747"/>
        <end position="756"/>
    </location>
</feature>
<dbReference type="GO" id="GO:0046872">
    <property type="term" value="F:metal ion binding"/>
    <property type="evidence" value="ECO:0007669"/>
    <property type="project" value="UniProtKB-KW"/>
</dbReference>
<dbReference type="InterPro" id="IPR027410">
    <property type="entry name" value="TCP-1-like_intermed_sf"/>
</dbReference>
<dbReference type="Gene3D" id="3.10.170.20">
    <property type="match status" value="1"/>
</dbReference>
<keyword evidence="8 16" id="KW-0547">Nucleotide-binding</keyword>
<dbReference type="InterPro" id="IPR027413">
    <property type="entry name" value="GROEL-like_equatorial_sf"/>
</dbReference>
<dbReference type="CDD" id="cd03341">
    <property type="entry name" value="TCP1_theta"/>
    <property type="match status" value="1"/>
</dbReference>
<gene>
    <name evidence="19" type="ORF">QTG54_007266</name>
</gene>
<dbReference type="SUPFAM" id="SSF48592">
    <property type="entry name" value="GroEL equatorial domain-like"/>
    <property type="match status" value="1"/>
</dbReference>
<keyword evidence="6" id="KW-0645">Protease</keyword>
<dbReference type="PROSITE" id="PS00750">
    <property type="entry name" value="TCP1_1"/>
    <property type="match status" value="1"/>
</dbReference>
<dbReference type="GO" id="GO:0005524">
    <property type="term" value="F:ATP binding"/>
    <property type="evidence" value="ECO:0007669"/>
    <property type="project" value="UniProtKB-KW"/>
</dbReference>
<evidence type="ECO:0000256" key="14">
    <source>
        <dbReference type="ARBA" id="ARBA00029602"/>
    </source>
</evidence>
<dbReference type="GO" id="GO:0004222">
    <property type="term" value="F:metalloendopeptidase activity"/>
    <property type="evidence" value="ECO:0007669"/>
    <property type="project" value="InterPro"/>
</dbReference>
<comment type="similarity">
    <text evidence="4 16">Belongs to the TCP-1 chaperonin family.</text>
</comment>
<accession>A0AAD8Y9H8</accession>
<dbReference type="Gene3D" id="3.50.7.10">
    <property type="entry name" value="GroEL"/>
    <property type="match status" value="1"/>
</dbReference>
<evidence type="ECO:0000256" key="7">
    <source>
        <dbReference type="ARBA" id="ARBA00022723"/>
    </source>
</evidence>
<dbReference type="InterPro" id="IPR002194">
    <property type="entry name" value="Chaperonin_TCP-1_CS"/>
</dbReference>
<evidence type="ECO:0000256" key="12">
    <source>
        <dbReference type="ARBA" id="ARBA00023049"/>
    </source>
</evidence>
<comment type="subcellular location">
    <subcellularLocation>
        <location evidence="2">Cytoplasm</location>
    </subcellularLocation>
</comment>
<dbReference type="InterPro" id="IPR027409">
    <property type="entry name" value="GroEL-like_apical_dom_sf"/>
</dbReference>
<keyword evidence="18" id="KW-0472">Membrane</keyword>
<dbReference type="Pfam" id="PF01457">
    <property type="entry name" value="Peptidase_M8"/>
    <property type="match status" value="1"/>
</dbReference>
<dbReference type="InterPro" id="IPR012721">
    <property type="entry name" value="Chap_CCT_theta"/>
</dbReference>
<dbReference type="EMBL" id="JATAAI010000012">
    <property type="protein sequence ID" value="KAK1741693.1"/>
    <property type="molecule type" value="Genomic_DNA"/>
</dbReference>
<evidence type="ECO:0000256" key="4">
    <source>
        <dbReference type="ARBA" id="ARBA00008020"/>
    </source>
</evidence>
<evidence type="ECO:0000256" key="2">
    <source>
        <dbReference type="ARBA" id="ARBA00004496"/>
    </source>
</evidence>
<evidence type="ECO:0000256" key="10">
    <source>
        <dbReference type="ARBA" id="ARBA00022833"/>
    </source>
</evidence>
<keyword evidence="10" id="KW-0862">Zinc</keyword>
<evidence type="ECO:0000256" key="9">
    <source>
        <dbReference type="ARBA" id="ARBA00022801"/>
    </source>
</evidence>
<dbReference type="GO" id="GO:0006508">
    <property type="term" value="P:proteolysis"/>
    <property type="evidence" value="ECO:0007669"/>
    <property type="project" value="UniProtKB-KW"/>
</dbReference>
<dbReference type="SUPFAM" id="SSF55486">
    <property type="entry name" value="Metalloproteases ('zincins'), catalytic domain"/>
    <property type="match status" value="1"/>
</dbReference>
<dbReference type="GO" id="GO:0016020">
    <property type="term" value="C:membrane"/>
    <property type="evidence" value="ECO:0007669"/>
    <property type="project" value="InterPro"/>
</dbReference>
<feature type="transmembrane region" description="Helical" evidence="18">
    <location>
        <begin position="113"/>
        <end position="136"/>
    </location>
</feature>
<dbReference type="NCBIfam" id="TIGR02346">
    <property type="entry name" value="chap_CCT_theta"/>
    <property type="match status" value="1"/>
</dbReference>
<evidence type="ECO:0000313" key="20">
    <source>
        <dbReference type="Proteomes" id="UP001224775"/>
    </source>
</evidence>
<dbReference type="GO" id="GO:0005737">
    <property type="term" value="C:cytoplasm"/>
    <property type="evidence" value="ECO:0007669"/>
    <property type="project" value="UniProtKB-SubCell"/>
</dbReference>
<feature type="compositionally biased region" description="Low complexity" evidence="17">
    <location>
        <begin position="737"/>
        <end position="746"/>
    </location>
</feature>
<keyword evidence="12" id="KW-0482">Metalloprotease</keyword>
<evidence type="ECO:0000256" key="8">
    <source>
        <dbReference type="ARBA" id="ARBA00022741"/>
    </source>
</evidence>
<dbReference type="SUPFAM" id="SSF54849">
    <property type="entry name" value="GroEL-intermediate domain like"/>
    <property type="match status" value="1"/>
</dbReference>
<evidence type="ECO:0000256" key="16">
    <source>
        <dbReference type="RuleBase" id="RU004187"/>
    </source>
</evidence>
<evidence type="ECO:0000256" key="17">
    <source>
        <dbReference type="SAM" id="MobiDB-lite"/>
    </source>
</evidence>
<dbReference type="Gene3D" id="1.10.560.10">
    <property type="entry name" value="GroEL-like equatorial domain"/>
    <property type="match status" value="1"/>
</dbReference>
<keyword evidence="20" id="KW-1185">Reference proteome</keyword>
<dbReference type="InterPro" id="IPR001577">
    <property type="entry name" value="Peptidase_M8"/>
</dbReference>
<feature type="region of interest" description="Disordered" evidence="17">
    <location>
        <begin position="734"/>
        <end position="756"/>
    </location>
</feature>
<dbReference type="FunFam" id="3.50.7.10:FF:000008">
    <property type="entry name" value="T-complex protein 1 subunit theta"/>
    <property type="match status" value="1"/>
</dbReference>
<organism evidence="19 20">
    <name type="scientific">Skeletonema marinoi</name>
    <dbReference type="NCBI Taxonomy" id="267567"/>
    <lineage>
        <taxon>Eukaryota</taxon>
        <taxon>Sar</taxon>
        <taxon>Stramenopiles</taxon>
        <taxon>Ochrophyta</taxon>
        <taxon>Bacillariophyta</taxon>
        <taxon>Coscinodiscophyceae</taxon>
        <taxon>Thalassiosirophycidae</taxon>
        <taxon>Thalassiosirales</taxon>
        <taxon>Skeletonemataceae</taxon>
        <taxon>Skeletonema</taxon>
        <taxon>Skeletonema marinoi-dohrnii complex</taxon>
    </lineage>
</organism>
<dbReference type="InterPro" id="IPR002423">
    <property type="entry name" value="Cpn60/GroEL/TCP-1"/>
</dbReference>
<dbReference type="GO" id="GO:0140662">
    <property type="term" value="F:ATP-dependent protein folding chaperone"/>
    <property type="evidence" value="ECO:0007669"/>
    <property type="project" value="InterPro"/>
</dbReference>
<dbReference type="PANTHER" id="PTHR11353">
    <property type="entry name" value="CHAPERONIN"/>
    <property type="match status" value="1"/>
</dbReference>
<proteinExistence type="inferred from homology"/>
<evidence type="ECO:0000256" key="3">
    <source>
        <dbReference type="ARBA" id="ARBA00005860"/>
    </source>
</evidence>
<keyword evidence="7" id="KW-0479">Metal-binding</keyword>